<dbReference type="InterPro" id="IPR013249">
    <property type="entry name" value="RNA_pol_sigma70_r4_t2"/>
</dbReference>
<dbReference type="InterPro" id="IPR013324">
    <property type="entry name" value="RNA_pol_sigma_r3/r4-like"/>
</dbReference>
<evidence type="ECO:0000313" key="8">
    <source>
        <dbReference type="Proteomes" id="UP000603200"/>
    </source>
</evidence>
<dbReference type="SUPFAM" id="SSF88659">
    <property type="entry name" value="Sigma3 and sigma4 domains of RNA polymerase sigma factors"/>
    <property type="match status" value="1"/>
</dbReference>
<evidence type="ECO:0000256" key="1">
    <source>
        <dbReference type="ARBA" id="ARBA00010641"/>
    </source>
</evidence>
<dbReference type="RefSeq" id="WP_203836727.1">
    <property type="nucleotide sequence ID" value="NZ_BAAATV010000006.1"/>
</dbReference>
<name>A0ABQ3ZLL6_9ACTN</name>
<gene>
    <name evidence="7" type="ORF">Ahu01nite_025960</name>
</gene>
<dbReference type="NCBIfam" id="TIGR02937">
    <property type="entry name" value="sigma70-ECF"/>
    <property type="match status" value="1"/>
</dbReference>
<protein>
    <recommendedName>
        <fullName evidence="6">RNA polymerase sigma factor 70 region 4 type 2 domain-containing protein</fullName>
    </recommendedName>
</protein>
<evidence type="ECO:0000313" key="7">
    <source>
        <dbReference type="EMBL" id="GIE19494.1"/>
    </source>
</evidence>
<dbReference type="Proteomes" id="UP000603200">
    <property type="component" value="Unassembled WGS sequence"/>
</dbReference>
<dbReference type="Gene3D" id="1.10.10.10">
    <property type="entry name" value="Winged helix-like DNA-binding domain superfamily/Winged helix DNA-binding domain"/>
    <property type="match status" value="1"/>
</dbReference>
<sequence>MFDNAKAITSTLGQERDEFVRDDFLPVVWSLVAQGASVEEATDATQQAMIVACQKWPHPSPHAFVRLVAKRVFIDATRKARTARKLHERLSSLYDRTPAPAADTKAIFDAETTYVHGLLAQLPKRQREVMVHTMEGLSAEEIADLTGQNFATVRSNLRHARIKLKHLIRIRKE</sequence>
<evidence type="ECO:0000256" key="4">
    <source>
        <dbReference type="ARBA" id="ARBA00023125"/>
    </source>
</evidence>
<reference evidence="7 8" key="1">
    <citation type="submission" date="2021-01" db="EMBL/GenBank/DDBJ databases">
        <title>Whole genome shotgun sequence of Actinoplanes humidus NBRC 14915.</title>
        <authorList>
            <person name="Komaki H."/>
            <person name="Tamura T."/>
        </authorList>
    </citation>
    <scope>NUCLEOTIDE SEQUENCE [LARGE SCALE GENOMIC DNA]</scope>
    <source>
        <strain evidence="7 8">NBRC 14915</strain>
    </source>
</reference>
<dbReference type="InterPro" id="IPR036388">
    <property type="entry name" value="WH-like_DNA-bd_sf"/>
</dbReference>
<feature type="domain" description="RNA polymerase sigma factor 70 region 4 type 2" evidence="6">
    <location>
        <begin position="115"/>
        <end position="164"/>
    </location>
</feature>
<dbReference type="InterPro" id="IPR039425">
    <property type="entry name" value="RNA_pol_sigma-70-like"/>
</dbReference>
<evidence type="ECO:0000256" key="2">
    <source>
        <dbReference type="ARBA" id="ARBA00023015"/>
    </source>
</evidence>
<dbReference type="PANTHER" id="PTHR43133">
    <property type="entry name" value="RNA POLYMERASE ECF-TYPE SIGMA FACTO"/>
    <property type="match status" value="1"/>
</dbReference>
<evidence type="ECO:0000256" key="3">
    <source>
        <dbReference type="ARBA" id="ARBA00023082"/>
    </source>
</evidence>
<keyword evidence="5" id="KW-0804">Transcription</keyword>
<dbReference type="PANTHER" id="PTHR43133:SF8">
    <property type="entry name" value="RNA POLYMERASE SIGMA FACTOR HI_1459-RELATED"/>
    <property type="match status" value="1"/>
</dbReference>
<comment type="caution">
    <text evidence="7">The sequence shown here is derived from an EMBL/GenBank/DDBJ whole genome shotgun (WGS) entry which is preliminary data.</text>
</comment>
<keyword evidence="3" id="KW-0731">Sigma factor</keyword>
<evidence type="ECO:0000256" key="5">
    <source>
        <dbReference type="ARBA" id="ARBA00023163"/>
    </source>
</evidence>
<keyword evidence="4" id="KW-0238">DNA-binding</keyword>
<comment type="similarity">
    <text evidence="1">Belongs to the sigma-70 factor family. ECF subfamily.</text>
</comment>
<evidence type="ECO:0000259" key="6">
    <source>
        <dbReference type="Pfam" id="PF08281"/>
    </source>
</evidence>
<keyword evidence="8" id="KW-1185">Reference proteome</keyword>
<dbReference type="InterPro" id="IPR014284">
    <property type="entry name" value="RNA_pol_sigma-70_dom"/>
</dbReference>
<dbReference type="EMBL" id="BOMN01000030">
    <property type="protein sequence ID" value="GIE19494.1"/>
    <property type="molecule type" value="Genomic_DNA"/>
</dbReference>
<keyword evidence="2" id="KW-0805">Transcription regulation</keyword>
<proteinExistence type="inferred from homology"/>
<accession>A0ABQ3ZLL6</accession>
<dbReference type="Pfam" id="PF08281">
    <property type="entry name" value="Sigma70_r4_2"/>
    <property type="match status" value="1"/>
</dbReference>
<organism evidence="7 8">
    <name type="scientific">Winogradskya humida</name>
    <dbReference type="NCBI Taxonomy" id="113566"/>
    <lineage>
        <taxon>Bacteria</taxon>
        <taxon>Bacillati</taxon>
        <taxon>Actinomycetota</taxon>
        <taxon>Actinomycetes</taxon>
        <taxon>Micromonosporales</taxon>
        <taxon>Micromonosporaceae</taxon>
        <taxon>Winogradskya</taxon>
    </lineage>
</organism>